<feature type="domain" description="Thiolase N-terminal" evidence="9">
    <location>
        <begin position="4"/>
        <end position="190"/>
    </location>
</feature>
<evidence type="ECO:0000256" key="1">
    <source>
        <dbReference type="ARBA" id="ARBA00004275"/>
    </source>
</evidence>
<dbReference type="OrthoDB" id="9790314at2"/>
<evidence type="ECO:0000256" key="5">
    <source>
        <dbReference type="ARBA" id="ARBA00023055"/>
    </source>
</evidence>
<reference evidence="11 12" key="2">
    <citation type="submission" date="2019-09" db="EMBL/GenBank/DDBJ databases">
        <title>Mesorhizobium sp. MaA-C15 isolated from Microcystis aeruginosa.</title>
        <authorList>
            <person name="Jeong S.E."/>
            <person name="Jin H.M."/>
            <person name="Jeon C.O."/>
        </authorList>
    </citation>
    <scope>NUCLEOTIDE SEQUENCE [LARGE SCALE GENOMIC DNA]</scope>
    <source>
        <strain evidence="11 12">MaA-C15</strain>
    </source>
</reference>
<name>A0A5D4GYP6_9HYPH</name>
<feature type="domain" description="Thiolase C-terminal" evidence="10">
    <location>
        <begin position="258"/>
        <end position="382"/>
    </location>
</feature>
<dbReference type="PIRSF" id="PIRSF000429">
    <property type="entry name" value="Ac-CoA_Ac_transf"/>
    <property type="match status" value="1"/>
</dbReference>
<dbReference type="SUPFAM" id="SSF53901">
    <property type="entry name" value="Thiolase-like"/>
    <property type="match status" value="1"/>
</dbReference>
<evidence type="ECO:0000256" key="7">
    <source>
        <dbReference type="ARBA" id="ARBA00023140"/>
    </source>
</evidence>
<dbReference type="PROSITE" id="PS00098">
    <property type="entry name" value="THIOLASE_1"/>
    <property type="match status" value="1"/>
</dbReference>
<dbReference type="InterPro" id="IPR016039">
    <property type="entry name" value="Thiolase-like"/>
</dbReference>
<dbReference type="InterPro" id="IPR055140">
    <property type="entry name" value="Thiolase_C_2"/>
</dbReference>
<keyword evidence="12" id="KW-1185">Reference proteome</keyword>
<dbReference type="Proteomes" id="UP000323258">
    <property type="component" value="Unassembled WGS sequence"/>
</dbReference>
<evidence type="ECO:0000259" key="10">
    <source>
        <dbReference type="Pfam" id="PF22691"/>
    </source>
</evidence>
<keyword evidence="5" id="KW-0445">Lipid transport</keyword>
<dbReference type="CDD" id="cd00829">
    <property type="entry name" value="SCP-x_thiolase"/>
    <property type="match status" value="1"/>
</dbReference>
<dbReference type="GO" id="GO:0003988">
    <property type="term" value="F:acetyl-CoA C-acyltransferase activity"/>
    <property type="evidence" value="ECO:0007669"/>
    <property type="project" value="UniProtKB-ARBA"/>
</dbReference>
<dbReference type="PROSITE" id="PS00737">
    <property type="entry name" value="THIOLASE_2"/>
    <property type="match status" value="1"/>
</dbReference>
<dbReference type="Pfam" id="PF00108">
    <property type="entry name" value="Thiolase_N"/>
    <property type="match status" value="1"/>
</dbReference>
<protein>
    <recommendedName>
        <fullName evidence="2">propanoyl-CoA C-acyltransferase</fullName>
        <ecNumber evidence="2">2.3.1.176</ecNumber>
    </recommendedName>
    <alternativeName>
        <fullName evidence="8">Propanoyl-CoA C-acyltransferase</fullName>
    </alternativeName>
</protein>
<organism evidence="11 12">
    <name type="scientific">Neoaquamicrobium microcysteis</name>
    <dbReference type="NCBI Taxonomy" id="2682781"/>
    <lineage>
        <taxon>Bacteria</taxon>
        <taxon>Pseudomonadati</taxon>
        <taxon>Pseudomonadota</taxon>
        <taxon>Alphaproteobacteria</taxon>
        <taxon>Hyphomicrobiales</taxon>
        <taxon>Phyllobacteriaceae</taxon>
        <taxon>Neoaquamicrobium</taxon>
    </lineage>
</organism>
<dbReference type="InterPro" id="IPR002155">
    <property type="entry name" value="Thiolase"/>
</dbReference>
<dbReference type="RefSeq" id="WP_148914092.1">
    <property type="nucleotide sequence ID" value="NZ_VSZS01000059.1"/>
</dbReference>
<dbReference type="InterPro" id="IPR020615">
    <property type="entry name" value="Thiolase_acyl_enz_int_AS"/>
</dbReference>
<evidence type="ECO:0000256" key="2">
    <source>
        <dbReference type="ARBA" id="ARBA00012352"/>
    </source>
</evidence>
<accession>A0A5D4GYP6</accession>
<keyword evidence="6" id="KW-0446">Lipid-binding</keyword>
<comment type="subcellular location">
    <subcellularLocation>
        <location evidence="1">Peroxisome</location>
    </subcellularLocation>
</comment>
<dbReference type="Gene3D" id="3.40.47.10">
    <property type="match status" value="1"/>
</dbReference>
<dbReference type="GO" id="GO:0008289">
    <property type="term" value="F:lipid binding"/>
    <property type="evidence" value="ECO:0007669"/>
    <property type="project" value="UniProtKB-KW"/>
</dbReference>
<evidence type="ECO:0000256" key="3">
    <source>
        <dbReference type="ARBA" id="ARBA00022448"/>
    </source>
</evidence>
<dbReference type="GO" id="GO:0006869">
    <property type="term" value="P:lipid transport"/>
    <property type="evidence" value="ECO:0007669"/>
    <property type="project" value="UniProtKB-KW"/>
</dbReference>
<dbReference type="PANTHER" id="PTHR42870:SF1">
    <property type="entry name" value="NON-SPECIFIC LIPID-TRANSFER PROTEIN-LIKE 2"/>
    <property type="match status" value="1"/>
</dbReference>
<gene>
    <name evidence="11" type="ORF">FY036_07455</name>
</gene>
<keyword evidence="7" id="KW-0576">Peroxisome</keyword>
<dbReference type="Pfam" id="PF22691">
    <property type="entry name" value="Thiolase_C_1"/>
    <property type="match status" value="1"/>
</dbReference>
<dbReference type="InterPro" id="IPR020616">
    <property type="entry name" value="Thiolase_N"/>
</dbReference>
<evidence type="ECO:0000313" key="12">
    <source>
        <dbReference type="Proteomes" id="UP000323258"/>
    </source>
</evidence>
<keyword evidence="4" id="KW-0808">Transferase</keyword>
<evidence type="ECO:0000256" key="6">
    <source>
        <dbReference type="ARBA" id="ARBA00023121"/>
    </source>
</evidence>
<evidence type="ECO:0000259" key="9">
    <source>
        <dbReference type="Pfam" id="PF00108"/>
    </source>
</evidence>
<evidence type="ECO:0000256" key="8">
    <source>
        <dbReference type="ARBA" id="ARBA00032316"/>
    </source>
</evidence>
<dbReference type="EC" id="2.3.1.176" evidence="2"/>
<dbReference type="AlphaFoldDB" id="A0A5D4GYP6"/>
<dbReference type="PANTHER" id="PTHR42870">
    <property type="entry name" value="ACETYL-COA C-ACETYLTRANSFERASE"/>
    <property type="match status" value="1"/>
</dbReference>
<evidence type="ECO:0000313" key="11">
    <source>
        <dbReference type="EMBL" id="TYR33417.1"/>
    </source>
</evidence>
<comment type="caution">
    <text evidence="11">The sequence shown here is derived from an EMBL/GenBank/DDBJ whole genome shotgun (WGS) entry which is preliminary data.</text>
</comment>
<dbReference type="NCBIfam" id="NF006102">
    <property type="entry name" value="PRK08256.1"/>
    <property type="match status" value="1"/>
</dbReference>
<dbReference type="InterPro" id="IPR020613">
    <property type="entry name" value="Thiolase_CS"/>
</dbReference>
<sequence length="397" mass="41661">MGRVYVAGVGMIPFVKPGTSADYPDMGAEAVRLALADARLGYQDVQQAYAGYVYGDSTSGQRALYQVGVTGIPVVNVNNNCSTGSSALYLARQAVASGAVDCAIAFGFEQMAPGALQAVYSDRPNPLGRFLDIADAVDPEASAAPMAIRLFGGAGAEYQARYGAKDETFAKITRKARRHAEHNERAIFRAPVTVEEVLASQKMIGPLTRLQCCPPTCGAAAAILVSEDFARKRGLDRSVLIRGQAMTTDFASTFEDNSMMKVVGFDLTAAAAAQIYAEAGLGADDVDVVELHDCFTANEIISYEGLGLTPAGTAERFVEDGDNTYGGRVVTNPSGGLLAKGHPLGATGLAQCAELVWQLRGQAGPRQVEGARIALQHNLGLGGACVVTLYEREAGHG</sequence>
<keyword evidence="3" id="KW-0813">Transport</keyword>
<evidence type="ECO:0000256" key="4">
    <source>
        <dbReference type="ARBA" id="ARBA00022679"/>
    </source>
</evidence>
<proteinExistence type="predicted"/>
<dbReference type="EMBL" id="VSZS01000059">
    <property type="protein sequence ID" value="TYR33417.1"/>
    <property type="molecule type" value="Genomic_DNA"/>
</dbReference>
<reference evidence="11 12" key="1">
    <citation type="submission" date="2019-08" db="EMBL/GenBank/DDBJ databases">
        <authorList>
            <person name="Seo Y.L."/>
        </authorList>
    </citation>
    <scope>NUCLEOTIDE SEQUENCE [LARGE SCALE GENOMIC DNA]</scope>
    <source>
        <strain evidence="11 12">MaA-C15</strain>
    </source>
</reference>